<dbReference type="EMBL" id="CP019291">
    <property type="protein sequence ID" value="AXX62187.1"/>
    <property type="molecule type" value="Genomic_DNA"/>
</dbReference>
<feature type="repeat" description="ANK" evidence="3">
    <location>
        <begin position="147"/>
        <end position="179"/>
    </location>
</feature>
<name>A0AAN1UE62_VIBVL</name>
<evidence type="ECO:0000256" key="2">
    <source>
        <dbReference type="ARBA" id="ARBA00023043"/>
    </source>
</evidence>
<dbReference type="Proteomes" id="UP000263418">
    <property type="component" value="Chromosome 2"/>
</dbReference>
<evidence type="ECO:0008006" key="7">
    <source>
        <dbReference type="Google" id="ProtNLM"/>
    </source>
</evidence>
<dbReference type="Pfam" id="PF12796">
    <property type="entry name" value="Ank_2"/>
    <property type="match status" value="1"/>
</dbReference>
<keyword evidence="4" id="KW-1133">Transmembrane helix</keyword>
<keyword evidence="1" id="KW-0677">Repeat</keyword>
<keyword evidence="2 3" id="KW-0040">ANK repeat</keyword>
<keyword evidence="4" id="KW-0472">Membrane</keyword>
<evidence type="ECO:0000256" key="4">
    <source>
        <dbReference type="SAM" id="Phobius"/>
    </source>
</evidence>
<protein>
    <recommendedName>
        <fullName evidence="7">Ankyrin repeat domain-containing protein</fullName>
    </recommendedName>
</protein>
<dbReference type="PROSITE" id="PS50088">
    <property type="entry name" value="ANK_REPEAT"/>
    <property type="match status" value="1"/>
</dbReference>
<feature type="transmembrane region" description="Helical" evidence="4">
    <location>
        <begin position="36"/>
        <end position="55"/>
    </location>
</feature>
<dbReference type="InterPro" id="IPR050776">
    <property type="entry name" value="Ank_Repeat/CDKN_Inhibitor"/>
</dbReference>
<dbReference type="AlphaFoldDB" id="A0AAN1UE62"/>
<dbReference type="PANTHER" id="PTHR24201:SF16">
    <property type="entry name" value="ANKYRIN-1-LIKE-RELATED"/>
    <property type="match status" value="1"/>
</dbReference>
<dbReference type="SMART" id="SM00248">
    <property type="entry name" value="ANK"/>
    <property type="match status" value="4"/>
</dbReference>
<evidence type="ECO:0000313" key="5">
    <source>
        <dbReference type="EMBL" id="AXX62187.1"/>
    </source>
</evidence>
<dbReference type="Gene3D" id="1.25.40.20">
    <property type="entry name" value="Ankyrin repeat-containing domain"/>
    <property type="match status" value="1"/>
</dbReference>
<dbReference type="InterPro" id="IPR002110">
    <property type="entry name" value="Ankyrin_rpt"/>
</dbReference>
<proteinExistence type="predicted"/>
<evidence type="ECO:0000256" key="3">
    <source>
        <dbReference type="PROSITE-ProRule" id="PRU00023"/>
    </source>
</evidence>
<organism evidence="5 6">
    <name type="scientific">Vibrio vulnificus</name>
    <dbReference type="NCBI Taxonomy" id="672"/>
    <lineage>
        <taxon>Bacteria</taxon>
        <taxon>Pseudomonadati</taxon>
        <taxon>Pseudomonadota</taxon>
        <taxon>Gammaproteobacteria</taxon>
        <taxon>Vibrionales</taxon>
        <taxon>Vibrionaceae</taxon>
        <taxon>Vibrio</taxon>
    </lineage>
</organism>
<reference evidence="5 6" key="1">
    <citation type="submission" date="2017-01" db="EMBL/GenBank/DDBJ databases">
        <title>Complete Genome Sequence of Vibrio vulnificus FORC_053.</title>
        <authorList>
            <consortium name="Food-borne Pathogen Omics Research Center"/>
            <person name="Chung H.Y."/>
            <person name="Na E.J."/>
            <person name="Song J.S."/>
            <person name="Kim H."/>
            <person name="Lee J.-H."/>
            <person name="Ryu S."/>
            <person name="Choi S.H."/>
        </authorList>
    </citation>
    <scope>NUCLEOTIDE SEQUENCE [LARGE SCALE GENOMIC DNA]</scope>
    <source>
        <strain evidence="5 6">FORC_053</strain>
    </source>
</reference>
<gene>
    <name evidence="5" type="ORF">FORC53_3848</name>
</gene>
<keyword evidence="4" id="KW-0812">Transmembrane</keyword>
<evidence type="ECO:0000313" key="6">
    <source>
        <dbReference type="Proteomes" id="UP000263418"/>
    </source>
</evidence>
<evidence type="ECO:0000256" key="1">
    <source>
        <dbReference type="ARBA" id="ARBA00022737"/>
    </source>
</evidence>
<dbReference type="SUPFAM" id="SSF48403">
    <property type="entry name" value="Ankyrin repeat"/>
    <property type="match status" value="1"/>
</dbReference>
<dbReference type="InterPro" id="IPR036770">
    <property type="entry name" value="Ankyrin_rpt-contain_sf"/>
</dbReference>
<dbReference type="PANTHER" id="PTHR24201">
    <property type="entry name" value="ANK_REP_REGION DOMAIN-CONTAINING PROTEIN"/>
    <property type="match status" value="1"/>
</dbReference>
<accession>A0AAN1UE62</accession>
<sequence length="304" mass="33897">MWQARYDTYGRAHITTKSVCSYLHFQRHIMVNWKRLFSTISKVLSVLIITLLSLLSGCKFEGKDMKADLFFDAKMVDLLRAIQRHDTAAAKSMLAQGVELNVRGEEGITPLLWLIMQKDLSAVELALQLGADPNFPAMIEINRTGPKPAQPLAIIAGDGDNKLFRLLLEYGASPDSRDNSTGHPALFRCIGHDNWQQFSWLLENGVDINATDNSNDNAALYASSLLKFDFVVKLLELGIDYTKPNNGGVTLAHAIEVDFATNRKNPGFRLSDDMHKAKAMLEERGVVFPPPTPQEVREALKQGQ</sequence>